<evidence type="ECO:0000256" key="4">
    <source>
        <dbReference type="ARBA" id="ARBA00022741"/>
    </source>
</evidence>
<feature type="transmembrane region" description="Helical" evidence="8">
    <location>
        <begin position="54"/>
        <end position="77"/>
    </location>
</feature>
<keyword evidence="5 8" id="KW-1133">Transmembrane helix</keyword>
<feature type="domain" description="Pycsar effector protein" evidence="9">
    <location>
        <begin position="12"/>
        <end position="160"/>
    </location>
</feature>
<evidence type="ECO:0000256" key="7">
    <source>
        <dbReference type="ARBA" id="ARBA00023136"/>
    </source>
</evidence>
<evidence type="ECO:0000256" key="2">
    <source>
        <dbReference type="ARBA" id="ARBA00022475"/>
    </source>
</evidence>
<accession>A0A845B3G9</accession>
<reference evidence="10 11" key="1">
    <citation type="submission" date="2019-12" db="EMBL/GenBank/DDBJ databases">
        <title>Genomic-based taxomic classification of the family Erythrobacteraceae.</title>
        <authorList>
            <person name="Xu L."/>
        </authorList>
    </citation>
    <scope>NUCLEOTIDE SEQUENCE [LARGE SCALE GENOMIC DNA]</scope>
    <source>
        <strain evidence="10 11">KCTC 42453</strain>
    </source>
</reference>
<evidence type="ECO:0000259" key="9">
    <source>
        <dbReference type="Pfam" id="PF18967"/>
    </source>
</evidence>
<dbReference type="GO" id="GO:0005886">
    <property type="term" value="C:plasma membrane"/>
    <property type="evidence" value="ECO:0007669"/>
    <property type="project" value="UniProtKB-SubCell"/>
</dbReference>
<evidence type="ECO:0000256" key="8">
    <source>
        <dbReference type="SAM" id="Phobius"/>
    </source>
</evidence>
<name>A0A845B3G9_9SPHN</name>
<dbReference type="EMBL" id="WTYL01000002">
    <property type="protein sequence ID" value="MXP44736.1"/>
    <property type="molecule type" value="Genomic_DNA"/>
</dbReference>
<keyword evidence="4" id="KW-0547">Nucleotide-binding</keyword>
<dbReference type="OrthoDB" id="338959at2"/>
<keyword evidence="6" id="KW-0051">Antiviral defense</keyword>
<feature type="transmembrane region" description="Helical" evidence="8">
    <location>
        <begin position="143"/>
        <end position="164"/>
    </location>
</feature>
<dbReference type="AlphaFoldDB" id="A0A845B3G9"/>
<gene>
    <name evidence="10" type="ORF">GRI65_09740</name>
</gene>
<protein>
    <recommendedName>
        <fullName evidence="9">Pycsar effector protein domain-containing protein</fullName>
    </recommendedName>
</protein>
<comment type="subcellular location">
    <subcellularLocation>
        <location evidence="1">Cell membrane</location>
    </subcellularLocation>
</comment>
<dbReference type="InterPro" id="IPR043760">
    <property type="entry name" value="PycTM_dom"/>
</dbReference>
<dbReference type="Proteomes" id="UP000431922">
    <property type="component" value="Unassembled WGS sequence"/>
</dbReference>
<sequence length="166" mass="18454">MFSENAIHMIRTAQINTLTLSQMADQKASILMGATFLVFSLSISRSLTGDMPCSLVLLALFSFLSSVCAVIAVVPSIGKPGADPKSVPNRLFFGHFTAIDEPEWAESLLADMTRDETVLRTMMHDLYQNGCVLQRRKYRYLALAYRIFIVGLFVTLLVFAAEIIQP</sequence>
<evidence type="ECO:0000256" key="1">
    <source>
        <dbReference type="ARBA" id="ARBA00004236"/>
    </source>
</evidence>
<organism evidence="10 11">
    <name type="scientific">Allopontixanthobacter sediminis</name>
    <dbReference type="NCBI Taxonomy" id="1689985"/>
    <lineage>
        <taxon>Bacteria</taxon>
        <taxon>Pseudomonadati</taxon>
        <taxon>Pseudomonadota</taxon>
        <taxon>Alphaproteobacteria</taxon>
        <taxon>Sphingomonadales</taxon>
        <taxon>Erythrobacteraceae</taxon>
        <taxon>Allopontixanthobacter</taxon>
    </lineage>
</organism>
<evidence type="ECO:0000313" key="10">
    <source>
        <dbReference type="EMBL" id="MXP44736.1"/>
    </source>
</evidence>
<evidence type="ECO:0000256" key="6">
    <source>
        <dbReference type="ARBA" id="ARBA00023118"/>
    </source>
</evidence>
<keyword evidence="7 8" id="KW-0472">Membrane</keyword>
<comment type="caution">
    <text evidence="10">The sequence shown here is derived from an EMBL/GenBank/DDBJ whole genome shotgun (WGS) entry which is preliminary data.</text>
</comment>
<keyword evidence="3 8" id="KW-0812">Transmembrane</keyword>
<dbReference type="GO" id="GO:0000166">
    <property type="term" value="F:nucleotide binding"/>
    <property type="evidence" value="ECO:0007669"/>
    <property type="project" value="UniProtKB-KW"/>
</dbReference>
<dbReference type="Pfam" id="PF18967">
    <property type="entry name" value="PycTM"/>
    <property type="match status" value="1"/>
</dbReference>
<proteinExistence type="predicted"/>
<dbReference type="GO" id="GO:0051607">
    <property type="term" value="P:defense response to virus"/>
    <property type="evidence" value="ECO:0007669"/>
    <property type="project" value="UniProtKB-KW"/>
</dbReference>
<keyword evidence="11" id="KW-1185">Reference proteome</keyword>
<evidence type="ECO:0000256" key="3">
    <source>
        <dbReference type="ARBA" id="ARBA00022692"/>
    </source>
</evidence>
<evidence type="ECO:0000256" key="5">
    <source>
        <dbReference type="ARBA" id="ARBA00022989"/>
    </source>
</evidence>
<evidence type="ECO:0000313" key="11">
    <source>
        <dbReference type="Proteomes" id="UP000431922"/>
    </source>
</evidence>
<keyword evidence="2" id="KW-1003">Cell membrane</keyword>
<feature type="transmembrane region" description="Helical" evidence="8">
    <location>
        <begin position="28"/>
        <end position="48"/>
    </location>
</feature>